<sequence length="154" mass="16923">MAQAPSCPLRQSVRGCSIMELLGRMRLGCCCTDNMQEGYTVVAEDPQSDEHDALPVGLPFRQSNPQEGEYMITLFKEAGTLFGAKVVQSTKSCDIVVKRITKGLIQDWNDAHPERSVKIGDKLVSVNGARGPTSYVLMEKLKSDGKLELIFQSS</sequence>
<feature type="domain" description="PDZ" evidence="1">
    <location>
        <begin position="71"/>
        <end position="154"/>
    </location>
</feature>
<accession>A0A7S0ZPF7</accession>
<proteinExistence type="predicted"/>
<dbReference type="PROSITE" id="PS50106">
    <property type="entry name" value="PDZ"/>
    <property type="match status" value="1"/>
</dbReference>
<dbReference type="EMBL" id="HBFQ01003700">
    <property type="protein sequence ID" value="CAD8828218.1"/>
    <property type="molecule type" value="Transcribed_RNA"/>
</dbReference>
<reference evidence="2" key="1">
    <citation type="submission" date="2021-01" db="EMBL/GenBank/DDBJ databases">
        <authorList>
            <person name="Corre E."/>
            <person name="Pelletier E."/>
            <person name="Niang G."/>
            <person name="Scheremetjew M."/>
            <person name="Finn R."/>
            <person name="Kale V."/>
            <person name="Holt S."/>
            <person name="Cochrane G."/>
            <person name="Meng A."/>
            <person name="Brown T."/>
            <person name="Cohen L."/>
        </authorList>
    </citation>
    <scope>NUCLEOTIDE SEQUENCE</scope>
</reference>
<gene>
    <name evidence="2" type="ORF">NSCI0253_LOCUS2564</name>
</gene>
<dbReference type="AlphaFoldDB" id="A0A7S0ZPF7"/>
<evidence type="ECO:0000259" key="1">
    <source>
        <dbReference type="PROSITE" id="PS50106"/>
    </source>
</evidence>
<dbReference type="InterPro" id="IPR001478">
    <property type="entry name" value="PDZ"/>
</dbReference>
<organism evidence="2">
    <name type="scientific">Noctiluca scintillans</name>
    <name type="common">Sea sparkle</name>
    <name type="synonym">Red tide dinoflagellate</name>
    <dbReference type="NCBI Taxonomy" id="2966"/>
    <lineage>
        <taxon>Eukaryota</taxon>
        <taxon>Sar</taxon>
        <taxon>Alveolata</taxon>
        <taxon>Dinophyceae</taxon>
        <taxon>Noctilucales</taxon>
        <taxon>Noctilucaceae</taxon>
        <taxon>Noctiluca</taxon>
    </lineage>
</organism>
<protein>
    <recommendedName>
        <fullName evidence="1">PDZ domain-containing protein</fullName>
    </recommendedName>
</protein>
<evidence type="ECO:0000313" key="2">
    <source>
        <dbReference type="EMBL" id="CAD8828218.1"/>
    </source>
</evidence>
<name>A0A7S0ZPF7_NOCSC</name>